<gene>
    <name evidence="1" type="ORF">MED217_16475</name>
</gene>
<dbReference type="eggNOG" id="ENOG5030RYA">
    <property type="taxonomic scope" value="Bacteria"/>
</dbReference>
<dbReference type="Proteomes" id="UP000001601">
    <property type="component" value="Unassembled WGS sequence"/>
</dbReference>
<dbReference type="RefSeq" id="WP_009781635.1">
    <property type="nucleotide sequence ID" value="NZ_CH672395.1"/>
</dbReference>
<sequence>MQTESQTTIHALYRLIEEGCSTTSNSERTLQLQKAILKKFFKASDVEITHLQNEVTITMRPMLSDARSTEINLEIPKKQFSGFLQNCIKNDTKGEVFYINMMRYFATQS</sequence>
<reference evidence="1 2" key="1">
    <citation type="journal article" date="2007" name="Nature">
        <title>Light stimulates growth of proteorhodopsin-containing marine Flavobacteria.</title>
        <authorList>
            <person name="Gomez-Consarnau L."/>
            <person name="Gonzalez J.M."/>
            <person name="Coll-Llado M."/>
            <person name="Gourdon P."/>
            <person name="Pascher T."/>
            <person name="Neutze R."/>
            <person name="Pedros-Alio C."/>
            <person name="Pinhassi J."/>
        </authorList>
    </citation>
    <scope>NUCLEOTIDE SEQUENCE [LARGE SCALE GENOMIC DNA]</scope>
    <source>
        <strain evidence="1 2">MED217</strain>
    </source>
</reference>
<evidence type="ECO:0000313" key="1">
    <source>
        <dbReference type="EMBL" id="EAQ51156.1"/>
    </source>
</evidence>
<dbReference type="HOGENOM" id="CLU_2180534_0_0_10"/>
<evidence type="ECO:0000313" key="2">
    <source>
        <dbReference type="Proteomes" id="UP000001601"/>
    </source>
</evidence>
<accession>A3XHT7</accession>
<dbReference type="OrthoDB" id="1448077at2"/>
<organism evidence="1 2">
    <name type="scientific">Leeuwenhoekiella blandensis (strain CECT 7118 / CCUG 51940 / KCTC 22103 / MED217)</name>
    <name type="common">Flavobacterium sp. (strain MED217)</name>
    <dbReference type="NCBI Taxonomy" id="398720"/>
    <lineage>
        <taxon>Bacteria</taxon>
        <taxon>Pseudomonadati</taxon>
        <taxon>Bacteroidota</taxon>
        <taxon>Flavobacteriia</taxon>
        <taxon>Flavobacteriales</taxon>
        <taxon>Flavobacteriaceae</taxon>
        <taxon>Leeuwenhoekiella</taxon>
    </lineage>
</organism>
<proteinExistence type="predicted"/>
<protein>
    <submittedName>
        <fullName evidence="1">Uncharacterized protein</fullName>
    </submittedName>
</protein>
<comment type="caution">
    <text evidence="1">The sequence shown here is derived from an EMBL/GenBank/DDBJ whole genome shotgun (WGS) entry which is preliminary data.</text>
</comment>
<name>A3XHT7_LEEBM</name>
<dbReference type="EMBL" id="AANC01000001">
    <property type="protein sequence ID" value="EAQ51156.1"/>
    <property type="molecule type" value="Genomic_DNA"/>
</dbReference>
<keyword evidence="2" id="KW-1185">Reference proteome</keyword>
<dbReference type="AlphaFoldDB" id="A3XHT7"/>